<dbReference type="AlphaFoldDB" id="A0A1F8DS74"/>
<sequence>MSANKSRQHKEEQRVGIFIDIQNLYHSAKHLYQGRVNYRELIKELIGGRKLIRAVAYVVKSEGIDGVVSVVPQGREAAFFEALENAGLELRIKDLQIYPGGMKKADWDVGMAVDAIRMADFLDVIILVTGDGDFVPLVEYLKWGLGRQVEVAAFGRSASGKLKEEADTFINLEEIPKIIIKK</sequence>
<dbReference type="Pfam" id="PF01936">
    <property type="entry name" value="NYN"/>
    <property type="match status" value="1"/>
</dbReference>
<dbReference type="CDD" id="cd10911">
    <property type="entry name" value="PIN_LabA"/>
    <property type="match status" value="1"/>
</dbReference>
<protein>
    <recommendedName>
        <fullName evidence="1">NYN domain-containing protein</fullName>
    </recommendedName>
</protein>
<accession>A0A1F8DS74</accession>
<reference evidence="2 3" key="1">
    <citation type="journal article" date="2016" name="Nat. Commun.">
        <title>Thousands of microbial genomes shed light on interconnected biogeochemical processes in an aquifer system.</title>
        <authorList>
            <person name="Anantharaman K."/>
            <person name="Brown C.T."/>
            <person name="Hug L.A."/>
            <person name="Sharon I."/>
            <person name="Castelle C.J."/>
            <person name="Probst A.J."/>
            <person name="Thomas B.C."/>
            <person name="Singh A."/>
            <person name="Wilkins M.J."/>
            <person name="Karaoz U."/>
            <person name="Brodie E.L."/>
            <person name="Williams K.H."/>
            <person name="Hubbard S.S."/>
            <person name="Banfield J.F."/>
        </authorList>
    </citation>
    <scope>NUCLEOTIDE SEQUENCE [LARGE SCALE GENOMIC DNA]</scope>
</reference>
<dbReference type="Gene3D" id="3.40.50.1010">
    <property type="entry name" value="5'-nuclease"/>
    <property type="match status" value="1"/>
</dbReference>
<dbReference type="InterPro" id="IPR021139">
    <property type="entry name" value="NYN"/>
</dbReference>
<proteinExistence type="predicted"/>
<evidence type="ECO:0000313" key="2">
    <source>
        <dbReference type="EMBL" id="OGM91471.1"/>
    </source>
</evidence>
<evidence type="ECO:0000313" key="3">
    <source>
        <dbReference type="Proteomes" id="UP000178946"/>
    </source>
</evidence>
<dbReference type="PANTHER" id="PTHR35458">
    <property type="entry name" value="SLR0755 PROTEIN"/>
    <property type="match status" value="1"/>
</dbReference>
<dbReference type="STRING" id="1802557.A3A20_02775"/>
<name>A0A1F8DS74_9BACT</name>
<dbReference type="EMBL" id="MGIR01000002">
    <property type="protein sequence ID" value="OGM91471.1"/>
    <property type="molecule type" value="Genomic_DNA"/>
</dbReference>
<comment type="caution">
    <text evidence="2">The sequence shown here is derived from an EMBL/GenBank/DDBJ whole genome shotgun (WGS) entry which is preliminary data.</text>
</comment>
<organism evidence="2 3">
    <name type="scientific">Candidatus Wolfebacteria bacterium RIFCSPLOWO2_01_FULL_45_19</name>
    <dbReference type="NCBI Taxonomy" id="1802557"/>
    <lineage>
        <taxon>Bacteria</taxon>
        <taxon>Candidatus Wolfeibacteriota</taxon>
    </lineage>
</organism>
<dbReference type="InterPro" id="IPR047140">
    <property type="entry name" value="LabA"/>
</dbReference>
<dbReference type="GO" id="GO:0004540">
    <property type="term" value="F:RNA nuclease activity"/>
    <property type="evidence" value="ECO:0007669"/>
    <property type="project" value="InterPro"/>
</dbReference>
<gene>
    <name evidence="2" type="ORF">A3A20_02775</name>
</gene>
<dbReference type="PANTHER" id="PTHR35458:SF8">
    <property type="entry name" value="SLR0650 PROTEIN"/>
    <property type="match status" value="1"/>
</dbReference>
<evidence type="ECO:0000259" key="1">
    <source>
        <dbReference type="Pfam" id="PF01936"/>
    </source>
</evidence>
<dbReference type="Proteomes" id="UP000178946">
    <property type="component" value="Unassembled WGS sequence"/>
</dbReference>
<feature type="domain" description="NYN" evidence="1">
    <location>
        <begin position="14"/>
        <end position="173"/>
    </location>
</feature>